<accession>A0ABN2CRA9</accession>
<keyword evidence="3" id="KW-1185">Reference proteome</keyword>
<evidence type="ECO:0000256" key="1">
    <source>
        <dbReference type="SAM" id="MobiDB-lite"/>
    </source>
</evidence>
<feature type="compositionally biased region" description="Gly residues" evidence="1">
    <location>
        <begin position="154"/>
        <end position="164"/>
    </location>
</feature>
<name>A0ABN2CRA9_9ACTN</name>
<proteinExistence type="predicted"/>
<gene>
    <name evidence="2" type="ORF">GCM10009741_79210</name>
</gene>
<evidence type="ECO:0000313" key="2">
    <source>
        <dbReference type="EMBL" id="GAA1561963.1"/>
    </source>
</evidence>
<reference evidence="2 3" key="1">
    <citation type="journal article" date="2019" name="Int. J. Syst. Evol. Microbiol.">
        <title>The Global Catalogue of Microorganisms (GCM) 10K type strain sequencing project: providing services to taxonomists for standard genome sequencing and annotation.</title>
        <authorList>
            <consortium name="The Broad Institute Genomics Platform"/>
            <consortium name="The Broad Institute Genome Sequencing Center for Infectious Disease"/>
            <person name="Wu L."/>
            <person name="Ma J."/>
        </authorList>
    </citation>
    <scope>NUCLEOTIDE SEQUENCE [LARGE SCALE GENOMIC DNA]</scope>
    <source>
        <strain evidence="2 3">JCM 14303</strain>
    </source>
</reference>
<dbReference type="EMBL" id="BAAANC010000006">
    <property type="protein sequence ID" value="GAA1561963.1"/>
    <property type="molecule type" value="Genomic_DNA"/>
</dbReference>
<protein>
    <submittedName>
        <fullName evidence="2">Uncharacterized protein</fullName>
    </submittedName>
</protein>
<organism evidence="2 3">
    <name type="scientific">Kribbella lupini</name>
    <dbReference type="NCBI Taxonomy" id="291602"/>
    <lineage>
        <taxon>Bacteria</taxon>
        <taxon>Bacillati</taxon>
        <taxon>Actinomycetota</taxon>
        <taxon>Actinomycetes</taxon>
        <taxon>Propionibacteriales</taxon>
        <taxon>Kribbellaceae</taxon>
        <taxon>Kribbella</taxon>
    </lineage>
</organism>
<sequence>MDRQAVRAALISTMVHDGWPLLADMETPSTGHDVANAIRRDLDATVDQIQQHYRATPGRVFPAEGANAAVTRVAEGNKLEGLPPPVAGDRVERAAPGGETPLPSAGGSNRESGGRGEIGGTAGRKSASGVEMRFLDGQASAAGAVGWRPRLGQGERGAGRGGAAGSREVDGPER</sequence>
<dbReference type="Proteomes" id="UP001500363">
    <property type="component" value="Unassembled WGS sequence"/>
</dbReference>
<evidence type="ECO:0000313" key="3">
    <source>
        <dbReference type="Proteomes" id="UP001500363"/>
    </source>
</evidence>
<feature type="region of interest" description="Disordered" evidence="1">
    <location>
        <begin position="77"/>
        <end position="174"/>
    </location>
</feature>
<comment type="caution">
    <text evidence="2">The sequence shown here is derived from an EMBL/GenBank/DDBJ whole genome shotgun (WGS) entry which is preliminary data.</text>
</comment>